<protein>
    <submittedName>
        <fullName evidence="2">Uncharacterized protein</fullName>
    </submittedName>
</protein>
<accession>B4M9X1</accession>
<dbReference type="HOGENOM" id="CLU_832271_0_0_1"/>
<gene>
    <name evidence="2" type="primary">Dvir\GJ15807</name>
    <name evidence="2" type="ORF">Dvir_GJ15807</name>
</gene>
<sequence length="341" mass="40197">MTTITVEDSEDKIIERLGDCDKVPVDYMDLLSHRVRCRKIEIFHYDDEVSFTANDEEEEQELSFDQLLSEDRTDDEDRTMLLVGDLDCLIRRIEQMQLVIKQRKEAQMELDISDYSTEQEPETSATPIPELGVFEFKQCRVKSAKIKKDSSPDQEKLADKELPLPDAQKDPLNCEEQLEVRNLQHAHHQLQCEIDELICNYRLMRGLLNKMRNQLCQENRRVRKLGSITHQYQDWSRLVAEELPVCKQRYNQLIEIKLSKAEANRVISAHKAKAMRYSNTFLTSRQLRYELREFHSEIEELKEYASDLRKEMIRRFSSIEHETGLRASNRLQSSISNQVDL</sequence>
<dbReference type="KEGG" id="dvi:6634809"/>
<feature type="region of interest" description="Disordered" evidence="1">
    <location>
        <begin position="145"/>
        <end position="169"/>
    </location>
</feature>
<proteinExistence type="predicted"/>
<dbReference type="OrthoDB" id="7866749at2759"/>
<dbReference type="OMA" id="QCEISEM"/>
<feature type="compositionally biased region" description="Basic and acidic residues" evidence="1">
    <location>
        <begin position="146"/>
        <end position="169"/>
    </location>
</feature>
<evidence type="ECO:0000313" key="2">
    <source>
        <dbReference type="EMBL" id="EDW66030.1"/>
    </source>
</evidence>
<evidence type="ECO:0000313" key="3">
    <source>
        <dbReference type="Proteomes" id="UP000008792"/>
    </source>
</evidence>
<dbReference type="InParanoid" id="B4M9X1"/>
<dbReference type="EMBL" id="CH940655">
    <property type="protein sequence ID" value="EDW66030.1"/>
    <property type="molecule type" value="Genomic_DNA"/>
</dbReference>
<dbReference type="SMR" id="B4M9X1"/>
<dbReference type="AlphaFoldDB" id="B4M9X1"/>
<organism evidence="2 3">
    <name type="scientific">Drosophila virilis</name>
    <name type="common">Fruit fly</name>
    <dbReference type="NCBI Taxonomy" id="7244"/>
    <lineage>
        <taxon>Eukaryota</taxon>
        <taxon>Metazoa</taxon>
        <taxon>Ecdysozoa</taxon>
        <taxon>Arthropoda</taxon>
        <taxon>Hexapoda</taxon>
        <taxon>Insecta</taxon>
        <taxon>Pterygota</taxon>
        <taxon>Neoptera</taxon>
        <taxon>Endopterygota</taxon>
        <taxon>Diptera</taxon>
        <taxon>Brachycera</taxon>
        <taxon>Muscomorpha</taxon>
        <taxon>Ephydroidea</taxon>
        <taxon>Drosophilidae</taxon>
        <taxon>Drosophila</taxon>
    </lineage>
</organism>
<name>B4M9X1_DROVI</name>
<dbReference type="PhylomeDB" id="B4M9X1"/>
<dbReference type="Pfam" id="PF15960">
    <property type="entry name" value="DUF4763"/>
    <property type="match status" value="1"/>
</dbReference>
<keyword evidence="3" id="KW-1185">Reference proteome</keyword>
<dbReference type="eggNOG" id="ENOG502T93C">
    <property type="taxonomic scope" value="Eukaryota"/>
</dbReference>
<reference evidence="2 3" key="1">
    <citation type="journal article" date="2007" name="Nature">
        <title>Evolution of genes and genomes on the Drosophila phylogeny.</title>
        <authorList>
            <consortium name="Drosophila 12 Genomes Consortium"/>
            <person name="Clark A.G."/>
            <person name="Eisen M.B."/>
            <person name="Smith D.R."/>
            <person name="Bergman C.M."/>
            <person name="Oliver B."/>
            <person name="Markow T.A."/>
            <person name="Kaufman T.C."/>
            <person name="Kellis M."/>
            <person name="Gelbart W."/>
            <person name="Iyer V.N."/>
            <person name="Pollard D.A."/>
            <person name="Sackton T.B."/>
            <person name="Larracuente A.M."/>
            <person name="Singh N.D."/>
            <person name="Abad J.P."/>
            <person name="Abt D.N."/>
            <person name="Adryan B."/>
            <person name="Aguade M."/>
            <person name="Akashi H."/>
            <person name="Anderson W.W."/>
            <person name="Aquadro C.F."/>
            <person name="Ardell D.H."/>
            <person name="Arguello R."/>
            <person name="Artieri C.G."/>
            <person name="Barbash D.A."/>
            <person name="Barker D."/>
            <person name="Barsanti P."/>
            <person name="Batterham P."/>
            <person name="Batzoglou S."/>
            <person name="Begun D."/>
            <person name="Bhutkar A."/>
            <person name="Blanco E."/>
            <person name="Bosak S.A."/>
            <person name="Bradley R.K."/>
            <person name="Brand A.D."/>
            <person name="Brent M.R."/>
            <person name="Brooks A.N."/>
            <person name="Brown R.H."/>
            <person name="Butlin R.K."/>
            <person name="Caggese C."/>
            <person name="Calvi B.R."/>
            <person name="Bernardo de Carvalho A."/>
            <person name="Caspi A."/>
            <person name="Castrezana S."/>
            <person name="Celniker S.E."/>
            <person name="Chang J.L."/>
            <person name="Chapple C."/>
            <person name="Chatterji S."/>
            <person name="Chinwalla A."/>
            <person name="Civetta A."/>
            <person name="Clifton S.W."/>
            <person name="Comeron J.M."/>
            <person name="Costello J.C."/>
            <person name="Coyne J.A."/>
            <person name="Daub J."/>
            <person name="David R.G."/>
            <person name="Delcher A.L."/>
            <person name="Delehaunty K."/>
            <person name="Do C.B."/>
            <person name="Ebling H."/>
            <person name="Edwards K."/>
            <person name="Eickbush T."/>
            <person name="Evans J.D."/>
            <person name="Filipski A."/>
            <person name="Findeiss S."/>
            <person name="Freyhult E."/>
            <person name="Fulton L."/>
            <person name="Fulton R."/>
            <person name="Garcia A.C."/>
            <person name="Gardiner A."/>
            <person name="Garfield D.A."/>
            <person name="Garvin B.E."/>
            <person name="Gibson G."/>
            <person name="Gilbert D."/>
            <person name="Gnerre S."/>
            <person name="Godfrey J."/>
            <person name="Good R."/>
            <person name="Gotea V."/>
            <person name="Gravely B."/>
            <person name="Greenberg A.J."/>
            <person name="Griffiths-Jones S."/>
            <person name="Gross S."/>
            <person name="Guigo R."/>
            <person name="Gustafson E.A."/>
            <person name="Haerty W."/>
            <person name="Hahn M.W."/>
            <person name="Halligan D.L."/>
            <person name="Halpern A.L."/>
            <person name="Halter G.M."/>
            <person name="Han M.V."/>
            <person name="Heger A."/>
            <person name="Hillier L."/>
            <person name="Hinrichs A.S."/>
            <person name="Holmes I."/>
            <person name="Hoskins R.A."/>
            <person name="Hubisz M.J."/>
            <person name="Hultmark D."/>
            <person name="Huntley M.A."/>
            <person name="Jaffe D.B."/>
            <person name="Jagadeeshan S."/>
            <person name="Jeck W.R."/>
            <person name="Johnson J."/>
            <person name="Jones C.D."/>
            <person name="Jordan W.C."/>
            <person name="Karpen G.H."/>
            <person name="Kataoka E."/>
            <person name="Keightley P.D."/>
            <person name="Kheradpour P."/>
            <person name="Kirkness E.F."/>
            <person name="Koerich L.B."/>
            <person name="Kristiansen K."/>
            <person name="Kudrna D."/>
            <person name="Kulathinal R.J."/>
            <person name="Kumar S."/>
            <person name="Kwok R."/>
            <person name="Lander E."/>
            <person name="Langley C.H."/>
            <person name="Lapoint R."/>
            <person name="Lazzaro B.P."/>
            <person name="Lee S.J."/>
            <person name="Levesque L."/>
            <person name="Li R."/>
            <person name="Lin C.F."/>
            <person name="Lin M.F."/>
            <person name="Lindblad-Toh K."/>
            <person name="Llopart A."/>
            <person name="Long M."/>
            <person name="Low L."/>
            <person name="Lozovsky E."/>
            <person name="Lu J."/>
            <person name="Luo M."/>
            <person name="Machado C.A."/>
            <person name="Makalowski W."/>
            <person name="Marzo M."/>
            <person name="Matsuda M."/>
            <person name="Matzkin L."/>
            <person name="McAllister B."/>
            <person name="McBride C.S."/>
            <person name="McKernan B."/>
            <person name="McKernan K."/>
            <person name="Mendez-Lago M."/>
            <person name="Minx P."/>
            <person name="Mollenhauer M.U."/>
            <person name="Montooth K."/>
            <person name="Mount S.M."/>
            <person name="Mu X."/>
            <person name="Myers E."/>
            <person name="Negre B."/>
            <person name="Newfeld S."/>
            <person name="Nielsen R."/>
            <person name="Noor M.A."/>
            <person name="O'Grady P."/>
            <person name="Pachter L."/>
            <person name="Papaceit M."/>
            <person name="Parisi M.J."/>
            <person name="Parisi M."/>
            <person name="Parts L."/>
            <person name="Pedersen J.S."/>
            <person name="Pesole G."/>
            <person name="Phillippy A.M."/>
            <person name="Ponting C.P."/>
            <person name="Pop M."/>
            <person name="Porcelli D."/>
            <person name="Powell J.R."/>
            <person name="Prohaska S."/>
            <person name="Pruitt K."/>
            <person name="Puig M."/>
            <person name="Quesneville H."/>
            <person name="Ram K.R."/>
            <person name="Rand D."/>
            <person name="Rasmussen M.D."/>
            <person name="Reed L.K."/>
            <person name="Reenan R."/>
            <person name="Reily A."/>
            <person name="Remington K.A."/>
            <person name="Rieger T.T."/>
            <person name="Ritchie M.G."/>
            <person name="Robin C."/>
            <person name="Rogers Y.H."/>
            <person name="Rohde C."/>
            <person name="Rozas J."/>
            <person name="Rubenfield M.J."/>
            <person name="Ruiz A."/>
            <person name="Russo S."/>
            <person name="Salzberg S.L."/>
            <person name="Sanchez-Gracia A."/>
            <person name="Saranga D.J."/>
            <person name="Sato H."/>
            <person name="Schaeffer S.W."/>
            <person name="Schatz M.C."/>
            <person name="Schlenke T."/>
            <person name="Schwartz R."/>
            <person name="Segarra C."/>
            <person name="Singh R.S."/>
            <person name="Sirot L."/>
            <person name="Sirota M."/>
            <person name="Sisneros N.B."/>
            <person name="Smith C.D."/>
            <person name="Smith T.F."/>
            <person name="Spieth J."/>
            <person name="Stage D.E."/>
            <person name="Stark A."/>
            <person name="Stephan W."/>
            <person name="Strausberg R.L."/>
            <person name="Strempel S."/>
            <person name="Sturgill D."/>
            <person name="Sutton G."/>
            <person name="Sutton G.G."/>
            <person name="Tao W."/>
            <person name="Teichmann S."/>
            <person name="Tobari Y.N."/>
            <person name="Tomimura Y."/>
            <person name="Tsolas J.M."/>
            <person name="Valente V.L."/>
            <person name="Venter E."/>
            <person name="Venter J.C."/>
            <person name="Vicario S."/>
            <person name="Vieira F.G."/>
            <person name="Vilella A.J."/>
            <person name="Villasante A."/>
            <person name="Walenz B."/>
            <person name="Wang J."/>
            <person name="Wasserman M."/>
            <person name="Watts T."/>
            <person name="Wilson D."/>
            <person name="Wilson R.K."/>
            <person name="Wing R.A."/>
            <person name="Wolfner M.F."/>
            <person name="Wong A."/>
            <person name="Wong G.K."/>
            <person name="Wu C.I."/>
            <person name="Wu G."/>
            <person name="Yamamoto D."/>
            <person name="Yang H.P."/>
            <person name="Yang S.P."/>
            <person name="Yorke J.A."/>
            <person name="Yoshida K."/>
            <person name="Zdobnov E."/>
            <person name="Zhang P."/>
            <person name="Zhang Y."/>
            <person name="Zimin A.V."/>
            <person name="Baldwin J."/>
            <person name="Abdouelleil A."/>
            <person name="Abdulkadir J."/>
            <person name="Abebe A."/>
            <person name="Abera B."/>
            <person name="Abreu J."/>
            <person name="Acer S.C."/>
            <person name="Aftuck L."/>
            <person name="Alexander A."/>
            <person name="An P."/>
            <person name="Anderson E."/>
            <person name="Anderson S."/>
            <person name="Arachi H."/>
            <person name="Azer M."/>
            <person name="Bachantsang P."/>
            <person name="Barry A."/>
            <person name="Bayul T."/>
            <person name="Berlin A."/>
            <person name="Bessette D."/>
            <person name="Bloom T."/>
            <person name="Blye J."/>
            <person name="Boguslavskiy L."/>
            <person name="Bonnet C."/>
            <person name="Boukhgalter B."/>
            <person name="Bourzgui I."/>
            <person name="Brown A."/>
            <person name="Cahill P."/>
            <person name="Channer S."/>
            <person name="Cheshatsang Y."/>
            <person name="Chuda L."/>
            <person name="Citroen M."/>
            <person name="Collymore A."/>
            <person name="Cooke P."/>
            <person name="Costello M."/>
            <person name="D'Aco K."/>
            <person name="Daza R."/>
            <person name="De Haan G."/>
            <person name="DeGray S."/>
            <person name="DeMaso C."/>
            <person name="Dhargay N."/>
            <person name="Dooley K."/>
            <person name="Dooley E."/>
            <person name="Doricent M."/>
            <person name="Dorje P."/>
            <person name="Dorjee K."/>
            <person name="Dupes A."/>
            <person name="Elong R."/>
            <person name="Falk J."/>
            <person name="Farina A."/>
            <person name="Faro S."/>
            <person name="Ferguson D."/>
            <person name="Fisher S."/>
            <person name="Foley C.D."/>
            <person name="Franke A."/>
            <person name="Friedrich D."/>
            <person name="Gadbois L."/>
            <person name="Gearin G."/>
            <person name="Gearin C.R."/>
            <person name="Giannoukos G."/>
            <person name="Goode T."/>
            <person name="Graham J."/>
            <person name="Grandbois E."/>
            <person name="Grewal S."/>
            <person name="Gyaltsen K."/>
            <person name="Hafez N."/>
            <person name="Hagos B."/>
            <person name="Hall J."/>
            <person name="Henson C."/>
            <person name="Hollinger A."/>
            <person name="Honan T."/>
            <person name="Huard M.D."/>
            <person name="Hughes L."/>
            <person name="Hurhula B."/>
            <person name="Husby M.E."/>
            <person name="Kamat A."/>
            <person name="Kanga B."/>
            <person name="Kashin S."/>
            <person name="Khazanovich D."/>
            <person name="Kisner P."/>
            <person name="Lance K."/>
            <person name="Lara M."/>
            <person name="Lee W."/>
            <person name="Lennon N."/>
            <person name="Letendre F."/>
            <person name="LeVine R."/>
            <person name="Lipovsky A."/>
            <person name="Liu X."/>
            <person name="Liu J."/>
            <person name="Liu S."/>
            <person name="Lokyitsang T."/>
            <person name="Lokyitsang Y."/>
            <person name="Lubonja R."/>
            <person name="Lui A."/>
            <person name="MacDonald P."/>
            <person name="Magnisalis V."/>
            <person name="Maru K."/>
            <person name="Matthews C."/>
            <person name="McCusker W."/>
            <person name="McDonough S."/>
            <person name="Mehta T."/>
            <person name="Meldrim J."/>
            <person name="Meneus L."/>
            <person name="Mihai O."/>
            <person name="Mihalev A."/>
            <person name="Mihova T."/>
            <person name="Mittelman R."/>
            <person name="Mlenga V."/>
            <person name="Montmayeur A."/>
            <person name="Mulrain L."/>
            <person name="Navidi A."/>
            <person name="Naylor J."/>
            <person name="Negash T."/>
            <person name="Nguyen T."/>
            <person name="Nguyen N."/>
            <person name="Nicol R."/>
            <person name="Norbu C."/>
            <person name="Norbu N."/>
            <person name="Novod N."/>
            <person name="O'Neill B."/>
            <person name="Osman S."/>
            <person name="Markiewicz E."/>
            <person name="Oyono O.L."/>
            <person name="Patti C."/>
            <person name="Phunkhang P."/>
            <person name="Pierre F."/>
            <person name="Priest M."/>
            <person name="Raghuraman S."/>
            <person name="Rege F."/>
            <person name="Reyes R."/>
            <person name="Rise C."/>
            <person name="Rogov P."/>
            <person name="Ross K."/>
            <person name="Ryan E."/>
            <person name="Settipalli S."/>
            <person name="Shea T."/>
            <person name="Sherpa N."/>
            <person name="Shi L."/>
            <person name="Shih D."/>
            <person name="Sparrow T."/>
            <person name="Spaulding J."/>
            <person name="Stalker J."/>
            <person name="Stange-Thomann N."/>
            <person name="Stavropoulos S."/>
            <person name="Stone C."/>
            <person name="Strader C."/>
            <person name="Tesfaye S."/>
            <person name="Thomson T."/>
            <person name="Thoulutsang Y."/>
            <person name="Thoulutsang D."/>
            <person name="Topham K."/>
            <person name="Topping I."/>
            <person name="Tsamla T."/>
            <person name="Vassiliev H."/>
            <person name="Vo A."/>
            <person name="Wangchuk T."/>
            <person name="Wangdi T."/>
            <person name="Weiand M."/>
            <person name="Wilkinson J."/>
            <person name="Wilson A."/>
            <person name="Yadav S."/>
            <person name="Young G."/>
            <person name="Yu Q."/>
            <person name="Zembek L."/>
            <person name="Zhong D."/>
            <person name="Zimmer A."/>
            <person name="Zwirko Z."/>
            <person name="Jaffe D.B."/>
            <person name="Alvarez P."/>
            <person name="Brockman W."/>
            <person name="Butler J."/>
            <person name="Chin C."/>
            <person name="Gnerre S."/>
            <person name="Grabherr M."/>
            <person name="Kleber M."/>
            <person name="Mauceli E."/>
            <person name="MacCallum I."/>
        </authorList>
    </citation>
    <scope>NUCLEOTIDE SEQUENCE [LARGE SCALE GENOMIC DNA]</scope>
    <source>
        <strain evidence="3">Tucson 15010-1051.87</strain>
    </source>
</reference>
<dbReference type="Proteomes" id="UP000008792">
    <property type="component" value="Unassembled WGS sequence"/>
</dbReference>
<dbReference type="InterPro" id="IPR031883">
    <property type="entry name" value="DUF4763"/>
</dbReference>
<evidence type="ECO:0000256" key="1">
    <source>
        <dbReference type="SAM" id="MobiDB-lite"/>
    </source>
</evidence>